<feature type="coiled-coil region" evidence="8">
    <location>
        <begin position="102"/>
        <end position="129"/>
    </location>
</feature>
<keyword evidence="5 9" id="KW-1133">Transmembrane helix</keyword>
<keyword evidence="6 9" id="KW-0472">Membrane</keyword>
<dbReference type="PANTHER" id="PTHR19957:SF307">
    <property type="entry name" value="PROTEIN SSO1-RELATED"/>
    <property type="match status" value="1"/>
</dbReference>
<dbReference type="AlphaFoldDB" id="A0A1D1VSU3"/>
<evidence type="ECO:0000256" key="9">
    <source>
        <dbReference type="SAM" id="Phobius"/>
    </source>
</evidence>
<keyword evidence="3 9" id="KW-0812">Transmembrane</keyword>
<keyword evidence="4" id="KW-0813">Transport</keyword>
<evidence type="ECO:0000256" key="1">
    <source>
        <dbReference type="ARBA" id="ARBA00004211"/>
    </source>
</evidence>
<comment type="subcellular location">
    <subcellularLocation>
        <location evidence="1">Membrane</location>
        <topology evidence="1">Single-pass type IV membrane protein</topology>
    </subcellularLocation>
</comment>
<sequence length="362" mass="40853">MQIKPPEFARNLPTGRTVRTFSKGAPKYCANRLEAPRPTIDVMSSVSMSSPCLVSLSRTLIFFLLMKMAPKDRLAEFRKGRDEDGRQSKSTVVIPLLQQDAIDRYLDQVEGVRHNIELLETKLAALNTLHDAIICSPTVIDEDKEAQDRAMGEIKRLFQTVHNQMQSLESAIGTSGSSNISYKIKKMQYTALARRLMNVTLEYSRQQTSYRERCKARIRRQLTIVDADANQRTDEQMEVMLETHNPQIFSQGILADSQKAKDALADVEARHQDIIKLEKDLVEIRDLFSDVALLIETQGETMDRLEDNMERAAQSMKGGKEETAEALVKQRSARKKKVILLLVLVVLLIVAAISLAGYFGGR</sequence>
<proteinExistence type="inferred from homology"/>
<dbReference type="GO" id="GO:0006836">
    <property type="term" value="P:neurotransmitter transport"/>
    <property type="evidence" value="ECO:0007669"/>
    <property type="project" value="UniProtKB-KW"/>
</dbReference>
<evidence type="ECO:0000256" key="4">
    <source>
        <dbReference type="ARBA" id="ARBA00022775"/>
    </source>
</evidence>
<dbReference type="GO" id="GO:0006887">
    <property type="term" value="P:exocytosis"/>
    <property type="evidence" value="ECO:0007669"/>
    <property type="project" value="TreeGrafter"/>
</dbReference>
<comment type="similarity">
    <text evidence="2 7">Belongs to the syntaxin family.</text>
</comment>
<organism evidence="11 12">
    <name type="scientific">Ramazzottius varieornatus</name>
    <name type="common">Water bear</name>
    <name type="synonym">Tardigrade</name>
    <dbReference type="NCBI Taxonomy" id="947166"/>
    <lineage>
        <taxon>Eukaryota</taxon>
        <taxon>Metazoa</taxon>
        <taxon>Ecdysozoa</taxon>
        <taxon>Tardigrada</taxon>
        <taxon>Eutardigrada</taxon>
        <taxon>Parachela</taxon>
        <taxon>Hypsibioidea</taxon>
        <taxon>Ramazzottiidae</taxon>
        <taxon>Ramazzottius</taxon>
    </lineage>
</organism>
<dbReference type="GO" id="GO:0000149">
    <property type="term" value="F:SNARE binding"/>
    <property type="evidence" value="ECO:0007669"/>
    <property type="project" value="TreeGrafter"/>
</dbReference>
<dbReference type="GO" id="GO:0006906">
    <property type="term" value="P:vesicle fusion"/>
    <property type="evidence" value="ECO:0007669"/>
    <property type="project" value="TreeGrafter"/>
</dbReference>
<dbReference type="PROSITE" id="PS50192">
    <property type="entry name" value="T_SNARE"/>
    <property type="match status" value="1"/>
</dbReference>
<keyword evidence="4" id="KW-0532">Neurotransmitter transport</keyword>
<keyword evidence="12" id="KW-1185">Reference proteome</keyword>
<dbReference type="SUPFAM" id="SSF47661">
    <property type="entry name" value="t-snare proteins"/>
    <property type="match status" value="1"/>
</dbReference>
<evidence type="ECO:0000256" key="7">
    <source>
        <dbReference type="RuleBase" id="RU003858"/>
    </source>
</evidence>
<feature type="coiled-coil region" evidence="8">
    <location>
        <begin position="295"/>
        <end position="322"/>
    </location>
</feature>
<dbReference type="GO" id="GO:0031201">
    <property type="term" value="C:SNARE complex"/>
    <property type="evidence" value="ECO:0007669"/>
    <property type="project" value="TreeGrafter"/>
</dbReference>
<dbReference type="Pfam" id="PF00804">
    <property type="entry name" value="Syntaxin"/>
    <property type="match status" value="1"/>
</dbReference>
<comment type="caution">
    <text evidence="11">The sequence shown here is derived from an EMBL/GenBank/DDBJ whole genome shotgun (WGS) entry which is preliminary data.</text>
</comment>
<feature type="domain" description="T-SNARE coiled-coil homology" evidence="10">
    <location>
        <begin position="264"/>
        <end position="326"/>
    </location>
</feature>
<keyword evidence="8" id="KW-0175">Coiled coil</keyword>
<dbReference type="GO" id="GO:0012505">
    <property type="term" value="C:endomembrane system"/>
    <property type="evidence" value="ECO:0007669"/>
    <property type="project" value="TreeGrafter"/>
</dbReference>
<dbReference type="Pfam" id="PF05739">
    <property type="entry name" value="SNARE"/>
    <property type="match status" value="1"/>
</dbReference>
<dbReference type="InterPro" id="IPR045242">
    <property type="entry name" value="Syntaxin"/>
</dbReference>
<evidence type="ECO:0000256" key="8">
    <source>
        <dbReference type="SAM" id="Coils"/>
    </source>
</evidence>
<dbReference type="OrthoDB" id="10255013at2759"/>
<feature type="transmembrane region" description="Helical" evidence="9">
    <location>
        <begin position="338"/>
        <end position="359"/>
    </location>
</feature>
<evidence type="ECO:0000256" key="6">
    <source>
        <dbReference type="ARBA" id="ARBA00023136"/>
    </source>
</evidence>
<evidence type="ECO:0000313" key="11">
    <source>
        <dbReference type="EMBL" id="GAV04632.1"/>
    </source>
</evidence>
<dbReference type="InterPro" id="IPR000727">
    <property type="entry name" value="T_SNARE_dom"/>
</dbReference>
<dbReference type="PANTHER" id="PTHR19957">
    <property type="entry name" value="SYNTAXIN"/>
    <property type="match status" value="1"/>
</dbReference>
<name>A0A1D1VSU3_RAMVA</name>
<evidence type="ECO:0000256" key="2">
    <source>
        <dbReference type="ARBA" id="ARBA00009063"/>
    </source>
</evidence>
<protein>
    <recommendedName>
        <fullName evidence="10">t-SNARE coiled-coil homology domain-containing protein</fullName>
    </recommendedName>
</protein>
<dbReference type="GO" id="GO:0005484">
    <property type="term" value="F:SNAP receptor activity"/>
    <property type="evidence" value="ECO:0007669"/>
    <property type="project" value="InterPro"/>
</dbReference>
<accession>A0A1D1VSU3</accession>
<dbReference type="SMART" id="SM00397">
    <property type="entry name" value="t_SNARE"/>
    <property type="match status" value="1"/>
</dbReference>
<dbReference type="GO" id="GO:0005886">
    <property type="term" value="C:plasma membrane"/>
    <property type="evidence" value="ECO:0007669"/>
    <property type="project" value="TreeGrafter"/>
</dbReference>
<evidence type="ECO:0000256" key="5">
    <source>
        <dbReference type="ARBA" id="ARBA00022989"/>
    </source>
</evidence>
<dbReference type="GO" id="GO:0048278">
    <property type="term" value="P:vesicle docking"/>
    <property type="evidence" value="ECO:0007669"/>
    <property type="project" value="TreeGrafter"/>
</dbReference>
<evidence type="ECO:0000313" key="12">
    <source>
        <dbReference type="Proteomes" id="UP000186922"/>
    </source>
</evidence>
<dbReference type="GO" id="GO:0006886">
    <property type="term" value="P:intracellular protein transport"/>
    <property type="evidence" value="ECO:0007669"/>
    <property type="project" value="InterPro"/>
</dbReference>
<dbReference type="PROSITE" id="PS00914">
    <property type="entry name" value="SYNTAXIN"/>
    <property type="match status" value="1"/>
</dbReference>
<dbReference type="InterPro" id="IPR010989">
    <property type="entry name" value="SNARE"/>
</dbReference>
<evidence type="ECO:0000259" key="10">
    <source>
        <dbReference type="PROSITE" id="PS50192"/>
    </source>
</evidence>
<dbReference type="SMART" id="SM00503">
    <property type="entry name" value="SynN"/>
    <property type="match status" value="1"/>
</dbReference>
<gene>
    <name evidence="11" type="primary">RvY_14892</name>
    <name evidence="11" type="synonym">RvY_14892.1</name>
    <name evidence="11" type="ORF">RvY_14892-1</name>
</gene>
<dbReference type="InterPro" id="IPR006011">
    <property type="entry name" value="Syntaxin_N"/>
</dbReference>
<dbReference type="InterPro" id="IPR006012">
    <property type="entry name" value="Syntaxin/epimorphin_CS"/>
</dbReference>
<dbReference type="STRING" id="947166.A0A1D1VSU3"/>
<reference evidence="11 12" key="1">
    <citation type="journal article" date="2016" name="Nat. Commun.">
        <title>Extremotolerant tardigrade genome and improved radiotolerance of human cultured cells by tardigrade-unique protein.</title>
        <authorList>
            <person name="Hashimoto T."/>
            <person name="Horikawa D.D."/>
            <person name="Saito Y."/>
            <person name="Kuwahara H."/>
            <person name="Kozuka-Hata H."/>
            <person name="Shin-I T."/>
            <person name="Minakuchi Y."/>
            <person name="Ohishi K."/>
            <person name="Motoyama A."/>
            <person name="Aizu T."/>
            <person name="Enomoto A."/>
            <person name="Kondo K."/>
            <person name="Tanaka S."/>
            <person name="Hara Y."/>
            <person name="Koshikawa S."/>
            <person name="Sagara H."/>
            <person name="Miura T."/>
            <person name="Yokobori S."/>
            <person name="Miyagawa K."/>
            <person name="Suzuki Y."/>
            <person name="Kubo T."/>
            <person name="Oyama M."/>
            <person name="Kohara Y."/>
            <person name="Fujiyama A."/>
            <person name="Arakawa K."/>
            <person name="Katayama T."/>
            <person name="Toyoda A."/>
            <person name="Kunieda T."/>
        </authorList>
    </citation>
    <scope>NUCLEOTIDE SEQUENCE [LARGE SCALE GENOMIC DNA]</scope>
    <source>
        <strain evidence="11 12">YOKOZUNA-1</strain>
    </source>
</reference>
<dbReference type="EMBL" id="BDGG01000011">
    <property type="protein sequence ID" value="GAV04632.1"/>
    <property type="molecule type" value="Genomic_DNA"/>
</dbReference>
<dbReference type="Proteomes" id="UP000186922">
    <property type="component" value="Unassembled WGS sequence"/>
</dbReference>
<evidence type="ECO:0000256" key="3">
    <source>
        <dbReference type="ARBA" id="ARBA00022692"/>
    </source>
</evidence>
<dbReference type="CDD" id="cd15848">
    <property type="entry name" value="SNARE_syntaxin1-like"/>
    <property type="match status" value="1"/>
</dbReference>
<dbReference type="Gene3D" id="1.20.58.70">
    <property type="match status" value="1"/>
</dbReference>
<dbReference type="Gene3D" id="1.20.5.110">
    <property type="match status" value="1"/>
</dbReference>